<comment type="cofactor">
    <cofactor evidence="1">
        <name>Mo-bis(molybdopterin guanine dinucleotide)</name>
        <dbReference type="ChEBI" id="CHEBI:60539"/>
    </cofactor>
</comment>
<proteinExistence type="inferred from homology"/>
<evidence type="ECO:0000256" key="3">
    <source>
        <dbReference type="ARBA" id="ARBA00022505"/>
    </source>
</evidence>
<keyword evidence="6" id="KW-0408">Iron</keyword>
<dbReference type="Gene3D" id="3.40.50.740">
    <property type="match status" value="1"/>
</dbReference>
<keyword evidence="4" id="KW-0479">Metal-binding</keyword>
<comment type="similarity">
    <text evidence="2">Belongs to the prokaryotic molybdopterin-containing oxidoreductase family.</text>
</comment>
<dbReference type="PROSITE" id="PS51669">
    <property type="entry name" value="4FE4S_MOW_BIS_MGD"/>
    <property type="match status" value="1"/>
</dbReference>
<dbReference type="Pfam" id="PF01568">
    <property type="entry name" value="Molydop_binding"/>
    <property type="match status" value="1"/>
</dbReference>
<keyword evidence="5" id="KW-0560">Oxidoreductase</keyword>
<accession>A0A5C1QQ90</accession>
<dbReference type="KEGG" id="ock:EXM22_17410"/>
<dbReference type="PANTHER" id="PTHR43742:SF10">
    <property type="entry name" value="TRIMETHYLAMINE-N-OXIDE REDUCTASE 2"/>
    <property type="match status" value="1"/>
</dbReference>
<evidence type="ECO:0000256" key="7">
    <source>
        <dbReference type="ARBA" id="ARBA00023014"/>
    </source>
</evidence>
<evidence type="ECO:0000256" key="1">
    <source>
        <dbReference type="ARBA" id="ARBA00001942"/>
    </source>
</evidence>
<evidence type="ECO:0000256" key="4">
    <source>
        <dbReference type="ARBA" id="ARBA00022723"/>
    </source>
</evidence>
<dbReference type="Gene3D" id="3.40.228.10">
    <property type="entry name" value="Dimethylsulfoxide Reductase, domain 2"/>
    <property type="match status" value="1"/>
</dbReference>
<dbReference type="GO" id="GO:0009061">
    <property type="term" value="P:anaerobic respiration"/>
    <property type="evidence" value="ECO:0007669"/>
    <property type="project" value="TreeGrafter"/>
</dbReference>
<dbReference type="Gene3D" id="2.20.25.90">
    <property type="entry name" value="ADC-like domains"/>
    <property type="match status" value="1"/>
</dbReference>
<dbReference type="Proteomes" id="UP000324209">
    <property type="component" value="Chromosome"/>
</dbReference>
<dbReference type="EMBL" id="CP036150">
    <property type="protein sequence ID" value="QEN09677.1"/>
    <property type="molecule type" value="Genomic_DNA"/>
</dbReference>
<dbReference type="PANTHER" id="PTHR43742">
    <property type="entry name" value="TRIMETHYLAMINE-N-OXIDE REDUCTASE"/>
    <property type="match status" value="1"/>
</dbReference>
<dbReference type="SUPFAM" id="SSF53706">
    <property type="entry name" value="Formate dehydrogenase/DMSO reductase, domains 1-3"/>
    <property type="match status" value="1"/>
</dbReference>
<dbReference type="RefSeq" id="WP_149487750.1">
    <property type="nucleotide sequence ID" value="NZ_CP036150.1"/>
</dbReference>
<dbReference type="InterPro" id="IPR050612">
    <property type="entry name" value="Prok_Mopterin_Oxidored"/>
</dbReference>
<name>A0A5C1QQ90_9SPIO</name>
<dbReference type="GO" id="GO:0051536">
    <property type="term" value="F:iron-sulfur cluster binding"/>
    <property type="evidence" value="ECO:0007669"/>
    <property type="project" value="UniProtKB-KW"/>
</dbReference>
<dbReference type="SUPFAM" id="SSF50692">
    <property type="entry name" value="ADC-like"/>
    <property type="match status" value="1"/>
</dbReference>
<protein>
    <submittedName>
        <fullName evidence="9">Molybdopterin oxidoreductase</fullName>
    </submittedName>
</protein>
<dbReference type="Gene3D" id="2.40.40.20">
    <property type="match status" value="1"/>
</dbReference>
<dbReference type="GO" id="GO:0043546">
    <property type="term" value="F:molybdopterin cofactor binding"/>
    <property type="evidence" value="ECO:0007669"/>
    <property type="project" value="InterPro"/>
</dbReference>
<gene>
    <name evidence="9" type="ORF">EXM22_17410</name>
</gene>
<feature type="domain" description="4Fe-4S Mo/W bis-MGD-type" evidence="8">
    <location>
        <begin position="1"/>
        <end position="57"/>
    </location>
</feature>
<dbReference type="OrthoDB" id="9803192at2"/>
<evidence type="ECO:0000256" key="2">
    <source>
        <dbReference type="ARBA" id="ARBA00010312"/>
    </source>
</evidence>
<dbReference type="InterPro" id="IPR009010">
    <property type="entry name" value="Asp_de-COase-like_dom_sf"/>
</dbReference>
<keyword evidence="7" id="KW-0411">Iron-sulfur</keyword>
<dbReference type="InterPro" id="IPR006656">
    <property type="entry name" value="Mopterin_OxRdtase"/>
</dbReference>
<dbReference type="GO" id="GO:0030151">
    <property type="term" value="F:molybdenum ion binding"/>
    <property type="evidence" value="ECO:0007669"/>
    <property type="project" value="TreeGrafter"/>
</dbReference>
<dbReference type="InterPro" id="IPR006657">
    <property type="entry name" value="MoPterin_dinucl-bd_dom"/>
</dbReference>
<keyword evidence="10" id="KW-1185">Reference proteome</keyword>
<dbReference type="GO" id="GO:0016491">
    <property type="term" value="F:oxidoreductase activity"/>
    <property type="evidence" value="ECO:0007669"/>
    <property type="project" value="UniProtKB-KW"/>
</dbReference>
<dbReference type="SMART" id="SM00926">
    <property type="entry name" value="Molybdop_Fe4S4"/>
    <property type="match status" value="1"/>
</dbReference>
<organism evidence="9 10">
    <name type="scientific">Oceanispirochaeta crateris</name>
    <dbReference type="NCBI Taxonomy" id="2518645"/>
    <lineage>
        <taxon>Bacteria</taxon>
        <taxon>Pseudomonadati</taxon>
        <taxon>Spirochaetota</taxon>
        <taxon>Spirochaetia</taxon>
        <taxon>Spirochaetales</taxon>
        <taxon>Spirochaetaceae</taxon>
        <taxon>Oceanispirochaeta</taxon>
    </lineage>
</organism>
<evidence type="ECO:0000256" key="6">
    <source>
        <dbReference type="ARBA" id="ARBA00023004"/>
    </source>
</evidence>
<evidence type="ECO:0000313" key="10">
    <source>
        <dbReference type="Proteomes" id="UP000324209"/>
    </source>
</evidence>
<evidence type="ECO:0000259" key="8">
    <source>
        <dbReference type="PROSITE" id="PS51669"/>
    </source>
</evidence>
<dbReference type="AlphaFoldDB" id="A0A5C1QQ90"/>
<dbReference type="GO" id="GO:0009055">
    <property type="term" value="F:electron transfer activity"/>
    <property type="evidence" value="ECO:0007669"/>
    <property type="project" value="TreeGrafter"/>
</dbReference>
<reference evidence="9 10" key="1">
    <citation type="submission" date="2019-02" db="EMBL/GenBank/DDBJ databases">
        <title>Complete Genome Sequence and Methylome Analysis of free living Spirochaetas.</title>
        <authorList>
            <person name="Fomenkov A."/>
            <person name="Dubinina G."/>
            <person name="Leshcheva N."/>
            <person name="Mikheeva N."/>
            <person name="Grabovich M."/>
            <person name="Vincze T."/>
            <person name="Roberts R.J."/>
        </authorList>
    </citation>
    <scope>NUCLEOTIDE SEQUENCE [LARGE SCALE GENOMIC DNA]</scope>
    <source>
        <strain evidence="9 10">K2</strain>
    </source>
</reference>
<dbReference type="Gene3D" id="3.30.2070.10">
    <property type="entry name" value="Formate dehydrogenase/DMSO reductase"/>
    <property type="match status" value="1"/>
</dbReference>
<dbReference type="InterPro" id="IPR006963">
    <property type="entry name" value="Mopterin_OxRdtase_4Fe-4S_dom"/>
</dbReference>
<dbReference type="Pfam" id="PF00384">
    <property type="entry name" value="Molybdopterin"/>
    <property type="match status" value="1"/>
</dbReference>
<dbReference type="Pfam" id="PF04879">
    <property type="entry name" value="Molybdop_Fe4S4"/>
    <property type="match status" value="1"/>
</dbReference>
<dbReference type="GO" id="GO:0030288">
    <property type="term" value="C:outer membrane-bounded periplasmic space"/>
    <property type="evidence" value="ECO:0007669"/>
    <property type="project" value="TreeGrafter"/>
</dbReference>
<evidence type="ECO:0000256" key="5">
    <source>
        <dbReference type="ARBA" id="ARBA00023002"/>
    </source>
</evidence>
<keyword evidence="3" id="KW-0500">Molybdenum</keyword>
<evidence type="ECO:0000313" key="9">
    <source>
        <dbReference type="EMBL" id="QEN09677.1"/>
    </source>
</evidence>
<sequence length="709" mass="78106">MKTYPVSCNKDCGGGCPLLAHVEDGTIIRISNNPLGTPYMKGCSKGFHAMEIDQHPERLTKPLLRLDGHPRRFTNTHDARRDFREVSWDEALDHASKRMENFKKQYGPTSLLDLSSGGACRGTLHQNSALTSRFLTLWGGATRATGSYSNGAASFVLPYVFGSKLSGMDAGNLRHSKLIILWGYNAFDTRMGCEMTPRILEAKKRGVPIVVIDPRRTRTAHLMGSWWIPIHPGTDTALMAAILFYIIRNDLQDHVFIECYSRGFASLKAYVMGETDGIPKNLEWASEICGIPVESIEKLANLYAWTKPAALLPGLSLQRAIGGEEAARMPVALQLATGNIGKSGGSSGGMFWGKMQGPRCGKFPVPSQNDPTIPVYEWPDYILQEEEPYKETGLDLKGAYITGSNLLAQGSDIQKNIRAFQKLELIIGHDFFMTPTMALCDVIFPVATFLERSDVVVPAGNFLLYSAKAAEPPESVLTDYGVFSALAERLGFGESYSAGRSESEWIDAFLEDSDISDIDAFKREGLFIGEEQDRNAFSDFIADPEAHPLQTPSGKIEISPLAYETLGFPAHPHFRSVLPHDPEYPLYLITPHSLHGIHSQYSNIPGFKKDDDKRVWMHPEDASIRGIVSGSEVILTSAQGSIRVPVLITEDIKAGTISLNEGLWPDLIGKDDRELEIAGSVNMLTSTVSTKPSRSSRTHTVFVQVQLAH</sequence>